<evidence type="ECO:0000313" key="3">
    <source>
        <dbReference type="Proteomes" id="UP000722050"/>
    </source>
</evidence>
<evidence type="ECO:0000313" key="2">
    <source>
        <dbReference type="EMBL" id="MBF1352642.1"/>
    </source>
</evidence>
<name>A0A930HB49_9FIRM</name>
<feature type="transmembrane region" description="Helical" evidence="1">
    <location>
        <begin position="12"/>
        <end position="32"/>
    </location>
</feature>
<gene>
    <name evidence="2" type="ORF">HXM71_05950</name>
</gene>
<protein>
    <submittedName>
        <fullName evidence="2">Uncharacterized protein</fullName>
    </submittedName>
</protein>
<keyword evidence="1" id="KW-1133">Transmembrane helix</keyword>
<feature type="transmembrane region" description="Helical" evidence="1">
    <location>
        <begin position="44"/>
        <end position="64"/>
    </location>
</feature>
<sequence>MRSVIDGALEGFALSAIIILPLIPIMLLYDYFLRKCGSRGKAILCMALVSCGVGFIGTLVDVIMA</sequence>
<dbReference type="AlphaFoldDB" id="A0A930HB49"/>
<evidence type="ECO:0000256" key="1">
    <source>
        <dbReference type="SAM" id="Phobius"/>
    </source>
</evidence>
<dbReference type="EMBL" id="JABZQH010000221">
    <property type="protein sequence ID" value="MBF1352642.1"/>
    <property type="molecule type" value="Genomic_DNA"/>
</dbReference>
<keyword evidence="1" id="KW-0472">Membrane</keyword>
<dbReference type="Proteomes" id="UP000722050">
    <property type="component" value="Unassembled WGS sequence"/>
</dbReference>
<keyword evidence="1" id="KW-0812">Transmembrane</keyword>
<comment type="caution">
    <text evidence="2">The sequence shown here is derived from an EMBL/GenBank/DDBJ whole genome shotgun (WGS) entry which is preliminary data.</text>
</comment>
<proteinExistence type="predicted"/>
<organism evidence="2 3">
    <name type="scientific">Mogibacterium diversum</name>
    <dbReference type="NCBI Taxonomy" id="114527"/>
    <lineage>
        <taxon>Bacteria</taxon>
        <taxon>Bacillati</taxon>
        <taxon>Bacillota</taxon>
        <taxon>Clostridia</taxon>
        <taxon>Peptostreptococcales</taxon>
        <taxon>Anaerovoracaceae</taxon>
        <taxon>Mogibacterium</taxon>
    </lineage>
</organism>
<accession>A0A930HB49</accession>
<reference evidence="2" key="1">
    <citation type="submission" date="2020-04" db="EMBL/GenBank/DDBJ databases">
        <title>Deep metagenomics examines the oral microbiome during advanced dental caries in children, revealing novel taxa and co-occurrences with host molecules.</title>
        <authorList>
            <person name="Baker J.L."/>
            <person name="Morton J.T."/>
            <person name="Dinis M."/>
            <person name="Alvarez R."/>
            <person name="Tran N.C."/>
            <person name="Knight R."/>
            <person name="Edlund A."/>
        </authorList>
    </citation>
    <scope>NUCLEOTIDE SEQUENCE</scope>
    <source>
        <strain evidence="2">JCVI_24_bin.8</strain>
    </source>
</reference>